<protein>
    <submittedName>
        <fullName evidence="3">DUF2384 domain-containing protein</fullName>
    </submittedName>
</protein>
<comment type="caution">
    <text evidence="3">The sequence shown here is derived from an EMBL/GenBank/DDBJ whole genome shotgun (WGS) entry which is preliminary data.</text>
</comment>
<dbReference type="InterPro" id="IPR011979">
    <property type="entry name" value="Antitox_Xre"/>
</dbReference>
<organism evidence="3 4">
    <name type="scientific">Pelomonas cellulosilytica</name>
    <dbReference type="NCBI Taxonomy" id="2906762"/>
    <lineage>
        <taxon>Bacteria</taxon>
        <taxon>Pseudomonadati</taxon>
        <taxon>Pseudomonadota</taxon>
        <taxon>Betaproteobacteria</taxon>
        <taxon>Burkholderiales</taxon>
        <taxon>Sphaerotilaceae</taxon>
        <taxon>Roseateles</taxon>
    </lineage>
</organism>
<keyword evidence="4" id="KW-1185">Reference proteome</keyword>
<dbReference type="RefSeq" id="WP_233372617.1">
    <property type="nucleotide sequence ID" value="NZ_JAJTWU010000005.1"/>
</dbReference>
<sequence>MPSTAASPLHNLWSIVLSKVGGSHIELGDNIITNNEVGPAPRAGGKAAAKGDAKGDLNGIKGVGRTFKIDSKLGRHAHVHRKSAVELFTIPTHLSAKQAYVIVKLGIPSRSLEPLSDHLGIGKGAAAGVLGMDRATANRKVAKDDVLPTYAAESMLRLLELDAMARDTFETDEEAAAWLRQPHPMLDGETPLDCAKSGFGAERVKDILNAVKYGGVV</sequence>
<feature type="domain" description="Antitoxin Xre-like helix-turn-helix" evidence="2">
    <location>
        <begin position="106"/>
        <end position="159"/>
    </location>
</feature>
<evidence type="ECO:0000259" key="2">
    <source>
        <dbReference type="Pfam" id="PF20432"/>
    </source>
</evidence>
<name>A0ABS8XXL8_9BURK</name>
<evidence type="ECO:0000259" key="1">
    <source>
        <dbReference type="Pfam" id="PF09722"/>
    </source>
</evidence>
<dbReference type="InterPro" id="IPR024467">
    <property type="entry name" value="Xre/MbcA/ParS-like_toxin-bd"/>
</dbReference>
<proteinExistence type="predicted"/>
<dbReference type="Pfam" id="PF09722">
    <property type="entry name" value="Xre_MbcA_ParS_C"/>
    <property type="match status" value="1"/>
</dbReference>
<dbReference type="Proteomes" id="UP001200741">
    <property type="component" value="Unassembled WGS sequence"/>
</dbReference>
<accession>A0ABS8XXL8</accession>
<dbReference type="InterPro" id="IPR046847">
    <property type="entry name" value="Xre-like_HTH"/>
</dbReference>
<dbReference type="EMBL" id="JAJTWU010000005">
    <property type="protein sequence ID" value="MCE4555597.1"/>
    <property type="molecule type" value="Genomic_DNA"/>
</dbReference>
<dbReference type="Pfam" id="PF20432">
    <property type="entry name" value="Xre-like-HTH"/>
    <property type="match status" value="1"/>
</dbReference>
<dbReference type="NCBIfam" id="TIGR02293">
    <property type="entry name" value="TAS_TIGR02293"/>
    <property type="match status" value="1"/>
</dbReference>
<evidence type="ECO:0000313" key="3">
    <source>
        <dbReference type="EMBL" id="MCE4555597.1"/>
    </source>
</evidence>
<reference evidence="3 4" key="1">
    <citation type="submission" date="2021-12" db="EMBL/GenBank/DDBJ databases">
        <title>Genome seq of P8.</title>
        <authorList>
            <person name="Seo T."/>
        </authorList>
    </citation>
    <scope>NUCLEOTIDE SEQUENCE [LARGE SCALE GENOMIC DNA]</scope>
    <source>
        <strain evidence="3 4">P8</strain>
    </source>
</reference>
<gene>
    <name evidence="3" type="ORF">LXT13_14420</name>
</gene>
<feature type="domain" description="Antitoxin Xre/MbcA/ParS-like toxin-binding" evidence="1">
    <location>
        <begin position="165"/>
        <end position="214"/>
    </location>
</feature>
<evidence type="ECO:0000313" key="4">
    <source>
        <dbReference type="Proteomes" id="UP001200741"/>
    </source>
</evidence>